<evidence type="ECO:0000259" key="6">
    <source>
        <dbReference type="PROSITE" id="PS50850"/>
    </source>
</evidence>
<feature type="transmembrane region" description="Helical" evidence="5">
    <location>
        <begin position="63"/>
        <end position="84"/>
    </location>
</feature>
<evidence type="ECO:0000256" key="1">
    <source>
        <dbReference type="ARBA" id="ARBA00004651"/>
    </source>
</evidence>
<feature type="transmembrane region" description="Helical" evidence="5">
    <location>
        <begin position="125"/>
        <end position="144"/>
    </location>
</feature>
<comment type="caution">
    <text evidence="7">The sequence shown here is derived from an EMBL/GenBank/DDBJ whole genome shotgun (WGS) entry which is preliminary data.</text>
</comment>
<keyword evidence="8" id="KW-1185">Reference proteome</keyword>
<dbReference type="Proteomes" id="UP001501116">
    <property type="component" value="Unassembled WGS sequence"/>
</dbReference>
<feature type="domain" description="Major facilitator superfamily (MFS) profile" evidence="6">
    <location>
        <begin position="1"/>
        <end position="381"/>
    </location>
</feature>
<sequence>MRRLWAAVLCGYLALGATLQELPGYLTGTFAAGPAITGLTVGAAFAATAVTRPFAGRAGDAGLARLVVMTGGALTAVAALGHLLAGNVVVLLVARLVMGAGEGALFSAALPWVLSRAPAGLRGRVTGWFGLSMWGGLACGPLLAVGFHELGGSTAVWWLVLALPLASTALVATTPRATGERTRLRPTSWRDLVPRGVGATGTCLGFAAYGYGTLTALLVLHLTVDGIGGENLGLAVFSVAFLVVRAAGSPLVDRLGGVRVAQAVLVVEAAGLVLLATAATSAVALAGAAVTGAGLSLIFPSTATVTLGRTGALRPGVAVGAITSCWDLGILAAGPLGGLVADRYGYRPAFLVAAGVALAAFALTATLTVPGRTGRRSGVSR</sequence>
<protein>
    <submittedName>
        <fullName evidence="7">MFS transporter</fullName>
    </submittedName>
</protein>
<feature type="transmembrane region" description="Helical" evidence="5">
    <location>
        <begin position="196"/>
        <end position="220"/>
    </location>
</feature>
<dbReference type="PANTHER" id="PTHR23531">
    <property type="entry name" value="QUINOLENE RESISTANCE PROTEIN NORA"/>
    <property type="match status" value="1"/>
</dbReference>
<comment type="subcellular location">
    <subcellularLocation>
        <location evidence="1">Cell membrane</location>
        <topology evidence="1">Multi-pass membrane protein</topology>
    </subcellularLocation>
</comment>
<evidence type="ECO:0000313" key="8">
    <source>
        <dbReference type="Proteomes" id="UP001501116"/>
    </source>
</evidence>
<feature type="transmembrane region" description="Helical" evidence="5">
    <location>
        <begin position="90"/>
        <end position="113"/>
    </location>
</feature>
<feature type="transmembrane region" description="Helical" evidence="5">
    <location>
        <begin position="317"/>
        <end position="337"/>
    </location>
</feature>
<feature type="transmembrane region" description="Helical" evidence="5">
    <location>
        <begin position="156"/>
        <end position="175"/>
    </location>
</feature>
<name>A0ABN2SX32_9PSEU</name>
<keyword evidence="4 5" id="KW-0472">Membrane</keyword>
<dbReference type="SUPFAM" id="SSF103473">
    <property type="entry name" value="MFS general substrate transporter"/>
    <property type="match status" value="1"/>
</dbReference>
<feature type="transmembrane region" description="Helical" evidence="5">
    <location>
        <begin position="29"/>
        <end position="51"/>
    </location>
</feature>
<dbReference type="Pfam" id="PF07690">
    <property type="entry name" value="MFS_1"/>
    <property type="match status" value="1"/>
</dbReference>
<dbReference type="PANTHER" id="PTHR23531:SF1">
    <property type="entry name" value="QUINOLENE RESISTANCE PROTEIN NORA"/>
    <property type="match status" value="1"/>
</dbReference>
<evidence type="ECO:0000256" key="5">
    <source>
        <dbReference type="SAM" id="Phobius"/>
    </source>
</evidence>
<dbReference type="EMBL" id="BAAANN010000069">
    <property type="protein sequence ID" value="GAA1993110.1"/>
    <property type="molecule type" value="Genomic_DNA"/>
</dbReference>
<keyword evidence="3 5" id="KW-1133">Transmembrane helix</keyword>
<evidence type="ECO:0000256" key="2">
    <source>
        <dbReference type="ARBA" id="ARBA00022692"/>
    </source>
</evidence>
<reference evidence="7 8" key="1">
    <citation type="journal article" date="2019" name="Int. J. Syst. Evol. Microbiol.">
        <title>The Global Catalogue of Microorganisms (GCM) 10K type strain sequencing project: providing services to taxonomists for standard genome sequencing and annotation.</title>
        <authorList>
            <consortium name="The Broad Institute Genomics Platform"/>
            <consortium name="The Broad Institute Genome Sequencing Center for Infectious Disease"/>
            <person name="Wu L."/>
            <person name="Ma J."/>
        </authorList>
    </citation>
    <scope>NUCLEOTIDE SEQUENCE [LARGE SCALE GENOMIC DNA]</scope>
    <source>
        <strain evidence="7 8">JCM 14545</strain>
    </source>
</reference>
<dbReference type="InterPro" id="IPR011701">
    <property type="entry name" value="MFS"/>
</dbReference>
<organism evidence="7 8">
    <name type="scientific">Amycolatopsis minnesotensis</name>
    <dbReference type="NCBI Taxonomy" id="337894"/>
    <lineage>
        <taxon>Bacteria</taxon>
        <taxon>Bacillati</taxon>
        <taxon>Actinomycetota</taxon>
        <taxon>Actinomycetes</taxon>
        <taxon>Pseudonocardiales</taxon>
        <taxon>Pseudonocardiaceae</taxon>
        <taxon>Amycolatopsis</taxon>
    </lineage>
</organism>
<dbReference type="Gene3D" id="1.20.1250.20">
    <property type="entry name" value="MFS general substrate transporter like domains"/>
    <property type="match status" value="1"/>
</dbReference>
<dbReference type="InterPro" id="IPR020846">
    <property type="entry name" value="MFS_dom"/>
</dbReference>
<proteinExistence type="predicted"/>
<feature type="transmembrane region" description="Helical" evidence="5">
    <location>
        <begin position="285"/>
        <end position="305"/>
    </location>
</feature>
<feature type="transmembrane region" description="Helical" evidence="5">
    <location>
        <begin position="349"/>
        <end position="371"/>
    </location>
</feature>
<dbReference type="InterPro" id="IPR052714">
    <property type="entry name" value="MFS_Exporter"/>
</dbReference>
<evidence type="ECO:0000256" key="3">
    <source>
        <dbReference type="ARBA" id="ARBA00022989"/>
    </source>
</evidence>
<keyword evidence="2 5" id="KW-0812">Transmembrane</keyword>
<accession>A0ABN2SX32</accession>
<evidence type="ECO:0000256" key="4">
    <source>
        <dbReference type="ARBA" id="ARBA00023136"/>
    </source>
</evidence>
<evidence type="ECO:0000313" key="7">
    <source>
        <dbReference type="EMBL" id="GAA1993110.1"/>
    </source>
</evidence>
<gene>
    <name evidence="7" type="ORF">GCM10009754_85330</name>
</gene>
<feature type="transmembrane region" description="Helical" evidence="5">
    <location>
        <begin position="232"/>
        <end position="248"/>
    </location>
</feature>
<dbReference type="InterPro" id="IPR036259">
    <property type="entry name" value="MFS_trans_sf"/>
</dbReference>
<dbReference type="PROSITE" id="PS50850">
    <property type="entry name" value="MFS"/>
    <property type="match status" value="1"/>
</dbReference>
<feature type="transmembrane region" description="Helical" evidence="5">
    <location>
        <begin position="260"/>
        <end position="279"/>
    </location>
</feature>